<dbReference type="AlphaFoldDB" id="A0A2T3AFZ0"/>
<protein>
    <submittedName>
        <fullName evidence="1">Uncharacterized protein</fullName>
    </submittedName>
</protein>
<evidence type="ECO:0000313" key="2">
    <source>
        <dbReference type="Proteomes" id="UP000241462"/>
    </source>
</evidence>
<dbReference type="InParanoid" id="A0A2T3AFZ0"/>
<reference evidence="1 2" key="1">
    <citation type="journal article" date="2018" name="Mycol. Prog.">
        <title>Coniella lustricola, a new species from submerged detritus.</title>
        <authorList>
            <person name="Raudabaugh D.B."/>
            <person name="Iturriaga T."/>
            <person name="Carver A."/>
            <person name="Mondo S."/>
            <person name="Pangilinan J."/>
            <person name="Lipzen A."/>
            <person name="He G."/>
            <person name="Amirebrahimi M."/>
            <person name="Grigoriev I.V."/>
            <person name="Miller A.N."/>
        </authorList>
    </citation>
    <scope>NUCLEOTIDE SEQUENCE [LARGE SCALE GENOMIC DNA]</scope>
    <source>
        <strain evidence="1 2">B22-T-1</strain>
    </source>
</reference>
<accession>A0A2T3AFZ0</accession>
<sequence>MSYHSYQAARGLLLFTAATLPGFFSLPLWPSARPCSTLQRFARAKSKHSLHLLETLHHHGSSTRAVRGNLVEVLRNRAAVRPAVSISTSVHIFQQVDGRSWRQGCSSTRPSRRACSGRLKHRAHMEDASATKVQSGVLVYQFFPQSYVAGALMRTPITRRTKHQTNHRKMPFIS</sequence>
<dbReference type="Proteomes" id="UP000241462">
    <property type="component" value="Unassembled WGS sequence"/>
</dbReference>
<name>A0A2T3AFZ0_9PEZI</name>
<proteinExistence type="predicted"/>
<evidence type="ECO:0000313" key="1">
    <source>
        <dbReference type="EMBL" id="PSR97061.1"/>
    </source>
</evidence>
<keyword evidence="2" id="KW-1185">Reference proteome</keyword>
<dbReference type="EMBL" id="KZ678395">
    <property type="protein sequence ID" value="PSR97061.1"/>
    <property type="molecule type" value="Genomic_DNA"/>
</dbReference>
<gene>
    <name evidence="1" type="ORF">BD289DRAFT_126319</name>
</gene>
<organism evidence="1 2">
    <name type="scientific">Coniella lustricola</name>
    <dbReference type="NCBI Taxonomy" id="2025994"/>
    <lineage>
        <taxon>Eukaryota</taxon>
        <taxon>Fungi</taxon>
        <taxon>Dikarya</taxon>
        <taxon>Ascomycota</taxon>
        <taxon>Pezizomycotina</taxon>
        <taxon>Sordariomycetes</taxon>
        <taxon>Sordariomycetidae</taxon>
        <taxon>Diaporthales</taxon>
        <taxon>Schizoparmaceae</taxon>
        <taxon>Coniella</taxon>
    </lineage>
</organism>